<evidence type="ECO:0000256" key="1">
    <source>
        <dbReference type="ARBA" id="ARBA00022801"/>
    </source>
</evidence>
<dbReference type="InterPro" id="IPR023214">
    <property type="entry name" value="HAD_sf"/>
</dbReference>
<dbReference type="PANTHER" id="PTHR43316">
    <property type="entry name" value="HYDROLASE, HALOACID DELAHOGENASE-RELATED"/>
    <property type="match status" value="1"/>
</dbReference>
<evidence type="ECO:0000313" key="3">
    <source>
        <dbReference type="Proteomes" id="UP000823604"/>
    </source>
</evidence>
<dbReference type="PANTHER" id="PTHR43316:SF8">
    <property type="entry name" value="HAD FAMILY HYDROLASE"/>
    <property type="match status" value="1"/>
</dbReference>
<dbReference type="EMBL" id="JADIMA010000070">
    <property type="protein sequence ID" value="MBO8473411.1"/>
    <property type="molecule type" value="Genomic_DNA"/>
</dbReference>
<dbReference type="Gene3D" id="3.40.50.1000">
    <property type="entry name" value="HAD superfamily/HAD-like"/>
    <property type="match status" value="1"/>
</dbReference>
<dbReference type="SUPFAM" id="SSF56784">
    <property type="entry name" value="HAD-like"/>
    <property type="match status" value="1"/>
</dbReference>
<dbReference type="InterPro" id="IPR036412">
    <property type="entry name" value="HAD-like_sf"/>
</dbReference>
<dbReference type="AlphaFoldDB" id="A0A9D9IKV1"/>
<sequence>MILKNKIKAIAFDADDTLWENQPFFDEVEDRFCLLLSEYGEDGYIREQLFKTEMKNMEELGYGGMAFTLSMIETALEVSENRVPAGKISEIYALGRSLLRIPAVPLEGVAETLEKLSRCGAFVLILVTKGSMLDQQRKLERSGLKRFFNHVEIVSDKDENTYLRILDLLGFKPSELLMVGNSFKSDIAPVLQIGGYGAYIPFRTTWQHEKAEEYVHPRLVRLERFSELGELV</sequence>
<dbReference type="InterPro" id="IPR023198">
    <property type="entry name" value="PGP-like_dom2"/>
</dbReference>
<dbReference type="Gene3D" id="1.10.150.240">
    <property type="entry name" value="Putative phosphatase, domain 2"/>
    <property type="match status" value="1"/>
</dbReference>
<protein>
    <submittedName>
        <fullName evidence="2">HAD family hydrolase</fullName>
    </submittedName>
</protein>
<dbReference type="InterPro" id="IPR051540">
    <property type="entry name" value="S-2-haloacid_dehalogenase"/>
</dbReference>
<gene>
    <name evidence="2" type="ORF">IAB81_07265</name>
</gene>
<comment type="caution">
    <text evidence="2">The sequence shown here is derived from an EMBL/GenBank/DDBJ whole genome shotgun (WGS) entry which is preliminary data.</text>
</comment>
<evidence type="ECO:0000313" key="2">
    <source>
        <dbReference type="EMBL" id="MBO8473411.1"/>
    </source>
</evidence>
<name>A0A9D9IKV1_9BACT</name>
<dbReference type="GO" id="GO:0016787">
    <property type="term" value="F:hydrolase activity"/>
    <property type="evidence" value="ECO:0007669"/>
    <property type="project" value="UniProtKB-KW"/>
</dbReference>
<reference evidence="2" key="1">
    <citation type="submission" date="2020-10" db="EMBL/GenBank/DDBJ databases">
        <authorList>
            <person name="Gilroy R."/>
        </authorList>
    </citation>
    <scope>NUCLEOTIDE SEQUENCE</scope>
    <source>
        <strain evidence="2">B1-8020</strain>
    </source>
</reference>
<reference evidence="2" key="2">
    <citation type="journal article" date="2021" name="PeerJ">
        <title>Extensive microbial diversity within the chicken gut microbiome revealed by metagenomics and culture.</title>
        <authorList>
            <person name="Gilroy R."/>
            <person name="Ravi A."/>
            <person name="Getino M."/>
            <person name="Pursley I."/>
            <person name="Horton D.L."/>
            <person name="Alikhan N.F."/>
            <person name="Baker D."/>
            <person name="Gharbi K."/>
            <person name="Hall N."/>
            <person name="Watson M."/>
            <person name="Adriaenssens E.M."/>
            <person name="Foster-Nyarko E."/>
            <person name="Jarju S."/>
            <person name="Secka A."/>
            <person name="Antonio M."/>
            <person name="Oren A."/>
            <person name="Chaudhuri R.R."/>
            <person name="La Ragione R."/>
            <person name="Hildebrand F."/>
            <person name="Pallen M.J."/>
        </authorList>
    </citation>
    <scope>NUCLEOTIDE SEQUENCE</scope>
    <source>
        <strain evidence="2">B1-8020</strain>
    </source>
</reference>
<proteinExistence type="predicted"/>
<dbReference type="SFLD" id="SFLDG01129">
    <property type="entry name" value="C1.5:_HAD__Beta-PGM__Phosphata"/>
    <property type="match status" value="1"/>
</dbReference>
<dbReference type="Pfam" id="PF00702">
    <property type="entry name" value="Hydrolase"/>
    <property type="match status" value="1"/>
</dbReference>
<keyword evidence="1 2" id="KW-0378">Hydrolase</keyword>
<organism evidence="2 3">
    <name type="scientific">Candidatus Merdivivens pullicola</name>
    <dbReference type="NCBI Taxonomy" id="2840872"/>
    <lineage>
        <taxon>Bacteria</taxon>
        <taxon>Pseudomonadati</taxon>
        <taxon>Bacteroidota</taxon>
        <taxon>Bacteroidia</taxon>
        <taxon>Bacteroidales</taxon>
        <taxon>Muribaculaceae</taxon>
        <taxon>Muribaculaceae incertae sedis</taxon>
        <taxon>Candidatus Merdivivens</taxon>
    </lineage>
</organism>
<accession>A0A9D9IKV1</accession>
<dbReference type="Proteomes" id="UP000823604">
    <property type="component" value="Unassembled WGS sequence"/>
</dbReference>
<dbReference type="SFLD" id="SFLDS00003">
    <property type="entry name" value="Haloacid_Dehalogenase"/>
    <property type="match status" value="1"/>
</dbReference>